<gene>
    <name evidence="1" type="ORF">I4F81_010995</name>
</gene>
<name>A0ACC3CF06_PYRYE</name>
<organism evidence="1 2">
    <name type="scientific">Pyropia yezoensis</name>
    <name type="common">Susabi-nori</name>
    <name type="synonym">Porphyra yezoensis</name>
    <dbReference type="NCBI Taxonomy" id="2788"/>
    <lineage>
        <taxon>Eukaryota</taxon>
        <taxon>Rhodophyta</taxon>
        <taxon>Bangiophyceae</taxon>
        <taxon>Bangiales</taxon>
        <taxon>Bangiaceae</taxon>
        <taxon>Pyropia</taxon>
    </lineage>
</organism>
<evidence type="ECO:0000313" key="2">
    <source>
        <dbReference type="Proteomes" id="UP000798662"/>
    </source>
</evidence>
<sequence>MPLCRLVTAGLDAAPVFRPRMVSSLLDTFADDAAAYRAGHPSELRATQEAAWAPFLAWAPTALGGNPLTVGEPGVMLGVTQPPAAVAAAAAVVGGLDDLELAAMETAAGAAKSLLVGLALWRRAVPLDAAIAAARAEEAWQAGVWGRVEGGHDVDEAEVEVRLAAADVVFR</sequence>
<dbReference type="EMBL" id="CM020620">
    <property type="protein sequence ID" value="KAK1868509.1"/>
    <property type="molecule type" value="Genomic_DNA"/>
</dbReference>
<comment type="caution">
    <text evidence="1">The sequence shown here is derived from an EMBL/GenBank/DDBJ whole genome shotgun (WGS) entry which is preliminary data.</text>
</comment>
<keyword evidence="2" id="KW-1185">Reference proteome</keyword>
<dbReference type="Proteomes" id="UP000798662">
    <property type="component" value="Chromosome 3"/>
</dbReference>
<protein>
    <submittedName>
        <fullName evidence="1">Uncharacterized protein</fullName>
    </submittedName>
</protein>
<reference evidence="1" key="1">
    <citation type="submission" date="2019-11" db="EMBL/GenBank/DDBJ databases">
        <title>Nori genome reveals adaptations in red seaweeds to the harsh intertidal environment.</title>
        <authorList>
            <person name="Wang D."/>
            <person name="Mao Y."/>
        </authorList>
    </citation>
    <scope>NUCLEOTIDE SEQUENCE</scope>
    <source>
        <tissue evidence="1">Gametophyte</tissue>
    </source>
</reference>
<accession>A0ACC3CF06</accession>
<evidence type="ECO:0000313" key="1">
    <source>
        <dbReference type="EMBL" id="KAK1868509.1"/>
    </source>
</evidence>
<proteinExistence type="predicted"/>